<dbReference type="PROSITE" id="PS50931">
    <property type="entry name" value="HTH_LYSR"/>
    <property type="match status" value="1"/>
</dbReference>
<evidence type="ECO:0000259" key="5">
    <source>
        <dbReference type="PROSITE" id="PS50931"/>
    </source>
</evidence>
<dbReference type="PANTHER" id="PTHR30118">
    <property type="entry name" value="HTH-TYPE TRANSCRIPTIONAL REGULATOR LEUO-RELATED"/>
    <property type="match status" value="1"/>
</dbReference>
<dbReference type="CDD" id="cd08460">
    <property type="entry name" value="PBP2_DntR_like_1"/>
    <property type="match status" value="1"/>
</dbReference>
<comment type="caution">
    <text evidence="6">The sequence shown here is derived from an EMBL/GenBank/DDBJ whole genome shotgun (WGS) entry which is preliminary data.</text>
</comment>
<feature type="domain" description="HTH lysR-type" evidence="5">
    <location>
        <begin position="4"/>
        <end position="61"/>
    </location>
</feature>
<dbReference type="InterPro" id="IPR000847">
    <property type="entry name" value="LysR_HTH_N"/>
</dbReference>
<organism evidence="6 7">
    <name type="scientific">Actinocorallia longicatena</name>
    <dbReference type="NCBI Taxonomy" id="111803"/>
    <lineage>
        <taxon>Bacteria</taxon>
        <taxon>Bacillati</taxon>
        <taxon>Actinomycetota</taxon>
        <taxon>Actinomycetes</taxon>
        <taxon>Streptosporangiales</taxon>
        <taxon>Thermomonosporaceae</taxon>
        <taxon>Actinocorallia</taxon>
    </lineage>
</organism>
<proteinExistence type="inferred from homology"/>
<dbReference type="Gene3D" id="1.10.10.10">
    <property type="entry name" value="Winged helix-like DNA-binding domain superfamily/Winged helix DNA-binding domain"/>
    <property type="match status" value="1"/>
</dbReference>
<accession>A0ABP6QA26</accession>
<reference evidence="7" key="1">
    <citation type="journal article" date="2019" name="Int. J. Syst. Evol. Microbiol.">
        <title>The Global Catalogue of Microorganisms (GCM) 10K type strain sequencing project: providing services to taxonomists for standard genome sequencing and annotation.</title>
        <authorList>
            <consortium name="The Broad Institute Genomics Platform"/>
            <consortium name="The Broad Institute Genome Sequencing Center for Infectious Disease"/>
            <person name="Wu L."/>
            <person name="Ma J."/>
        </authorList>
    </citation>
    <scope>NUCLEOTIDE SEQUENCE [LARGE SCALE GENOMIC DNA]</scope>
    <source>
        <strain evidence="7">JCM 9377</strain>
    </source>
</reference>
<keyword evidence="2" id="KW-0805">Transcription regulation</keyword>
<dbReference type="InterPro" id="IPR005119">
    <property type="entry name" value="LysR_subst-bd"/>
</dbReference>
<comment type="similarity">
    <text evidence="1">Belongs to the LysR transcriptional regulatory family.</text>
</comment>
<dbReference type="EMBL" id="BAAAUV010000007">
    <property type="protein sequence ID" value="GAA3212802.1"/>
    <property type="molecule type" value="Genomic_DNA"/>
</dbReference>
<dbReference type="Pfam" id="PF00126">
    <property type="entry name" value="HTH_1"/>
    <property type="match status" value="1"/>
</dbReference>
<evidence type="ECO:0000313" key="7">
    <source>
        <dbReference type="Proteomes" id="UP001501237"/>
    </source>
</evidence>
<sequence>MNGLDLNLLVALDALLEEGGVTPAARRLGVSPPVMSRTLGRIREAVDDPILVRSGHRMIPTPRALELRGDVRKVVRYGRALLQPEQGPDPAAMLRRFTLRIDEMLLAGLASPLVDGLRAEAPGVSLCFRSDELVGTSALRDGRVDLELGVIAHADPSTRVEPLLTGRLIGVVREGHPLSEVVVTKKRYAAADHVAVSRTGRAHGEIDDLLAESGLSRNVVAVLPGYTAGLFMARESDVVCPFPSMLAPWTPRLLGLHTFDLPVEPPELAVSMAWHPRHDKDAAHRWLRDRVARLVLRN</sequence>
<evidence type="ECO:0000256" key="2">
    <source>
        <dbReference type="ARBA" id="ARBA00023015"/>
    </source>
</evidence>
<dbReference type="RefSeq" id="WP_344828837.1">
    <property type="nucleotide sequence ID" value="NZ_BAAAUV010000007.1"/>
</dbReference>
<dbReference type="PANTHER" id="PTHR30118:SF15">
    <property type="entry name" value="TRANSCRIPTIONAL REGULATORY PROTEIN"/>
    <property type="match status" value="1"/>
</dbReference>
<gene>
    <name evidence="6" type="ORF">GCM10010468_32370</name>
</gene>
<dbReference type="Proteomes" id="UP001501237">
    <property type="component" value="Unassembled WGS sequence"/>
</dbReference>
<dbReference type="InterPro" id="IPR050389">
    <property type="entry name" value="LysR-type_TF"/>
</dbReference>
<keyword evidence="3" id="KW-0238">DNA-binding</keyword>
<evidence type="ECO:0000256" key="1">
    <source>
        <dbReference type="ARBA" id="ARBA00009437"/>
    </source>
</evidence>
<dbReference type="SUPFAM" id="SSF53850">
    <property type="entry name" value="Periplasmic binding protein-like II"/>
    <property type="match status" value="1"/>
</dbReference>
<evidence type="ECO:0000256" key="3">
    <source>
        <dbReference type="ARBA" id="ARBA00023125"/>
    </source>
</evidence>
<dbReference type="Pfam" id="PF03466">
    <property type="entry name" value="LysR_substrate"/>
    <property type="match status" value="1"/>
</dbReference>
<evidence type="ECO:0000256" key="4">
    <source>
        <dbReference type="ARBA" id="ARBA00023163"/>
    </source>
</evidence>
<name>A0ABP6QA26_9ACTN</name>
<keyword evidence="4" id="KW-0804">Transcription</keyword>
<evidence type="ECO:0000313" key="6">
    <source>
        <dbReference type="EMBL" id="GAA3212802.1"/>
    </source>
</evidence>
<dbReference type="InterPro" id="IPR036388">
    <property type="entry name" value="WH-like_DNA-bd_sf"/>
</dbReference>
<keyword evidence="7" id="KW-1185">Reference proteome</keyword>
<protein>
    <submittedName>
        <fullName evidence="6">LysR family transcriptional regulator</fullName>
    </submittedName>
</protein>
<dbReference type="SUPFAM" id="SSF46785">
    <property type="entry name" value="Winged helix' DNA-binding domain"/>
    <property type="match status" value="1"/>
</dbReference>
<dbReference type="InterPro" id="IPR036390">
    <property type="entry name" value="WH_DNA-bd_sf"/>
</dbReference>
<dbReference type="Gene3D" id="3.40.190.10">
    <property type="entry name" value="Periplasmic binding protein-like II"/>
    <property type="match status" value="2"/>
</dbReference>